<feature type="compositionally biased region" description="Basic and acidic residues" evidence="2">
    <location>
        <begin position="490"/>
        <end position="502"/>
    </location>
</feature>
<protein>
    <submittedName>
        <fullName evidence="3">Uncharacterized protein</fullName>
    </submittedName>
</protein>
<sequence>MGTDIFVWIESGFDDGRECAIVKVTLYASAAFWIEHGIKLALGHGSLLAKPLRVIEAVAAKWAREVSRDGGERVLTRATVSIMVGESGFAKILLWRNSCLLKVLLHEVLQASMPPDLLAMLFQGRNLSSFLRDFQDFSLTKMWDEKTMWYMFPVFVCEGLSEEVYTLMLKSQTWDELEASLRLRFPKNGVECRLGKGPEQPAEAASMQGELSGIQRQVGMLEERLARLEEARRGERKTFEGASNGPVGQGEAEVREDHQELLLHKKTPRGQVCALERDGNEGVIEIKEEREFSMALPVIAPEPKGGPIDKEAPSAAGRERQRSKWWPEHWVEVVCDRWGKIGRAPQGGKEKEVMGEKGEPEPPKLTKAQRKARNRAQEGQGAKKGQCSGQVGATPQEVEGRVAQERSPSVEQAPYGQREPCGQVEPRPVYNPYVPWIQGSWLGPQMNMMPPRPPAIQFQPALCMRPLQSPIPQGAQGQVAGGRDQKRKAERGCRDEGHEKGKWGGGKGGSGGKKAGWGKDVCRHCAKEGHMIKFYRERRADEASDLIRTDIEGNVFNRTGECIDPTIPGGTRKEALWRDGASSTAS</sequence>
<feature type="compositionally biased region" description="Basic and acidic residues" evidence="2">
    <location>
        <begin position="348"/>
        <end position="364"/>
    </location>
</feature>
<keyword evidence="4" id="KW-1185">Reference proteome</keyword>
<dbReference type="AlphaFoldDB" id="A0A388LUG6"/>
<dbReference type="Gramene" id="GBG85960">
    <property type="protein sequence ID" value="GBG85960"/>
    <property type="gene ID" value="CBR_g40772"/>
</dbReference>
<evidence type="ECO:0000256" key="2">
    <source>
        <dbReference type="SAM" id="MobiDB-lite"/>
    </source>
</evidence>
<feature type="region of interest" description="Disordered" evidence="2">
    <location>
        <begin position="299"/>
        <end position="323"/>
    </location>
</feature>
<feature type="region of interest" description="Disordered" evidence="2">
    <location>
        <begin position="341"/>
        <end position="427"/>
    </location>
</feature>
<accession>A0A388LUG6</accession>
<feature type="compositionally biased region" description="Gly residues" evidence="2">
    <location>
        <begin position="503"/>
        <end position="515"/>
    </location>
</feature>
<gene>
    <name evidence="3" type="ORF">CBR_g40772</name>
</gene>
<evidence type="ECO:0000313" key="3">
    <source>
        <dbReference type="EMBL" id="GBG85960.1"/>
    </source>
</evidence>
<proteinExistence type="predicted"/>
<evidence type="ECO:0000313" key="4">
    <source>
        <dbReference type="Proteomes" id="UP000265515"/>
    </source>
</evidence>
<keyword evidence="1" id="KW-0175">Coiled coil</keyword>
<feature type="region of interest" description="Disordered" evidence="2">
    <location>
        <begin position="567"/>
        <end position="586"/>
    </location>
</feature>
<evidence type="ECO:0000256" key="1">
    <source>
        <dbReference type="SAM" id="Coils"/>
    </source>
</evidence>
<dbReference type="EMBL" id="BFEA01000542">
    <property type="protein sequence ID" value="GBG85960.1"/>
    <property type="molecule type" value="Genomic_DNA"/>
</dbReference>
<comment type="caution">
    <text evidence="3">The sequence shown here is derived from an EMBL/GenBank/DDBJ whole genome shotgun (WGS) entry which is preliminary data.</text>
</comment>
<feature type="region of interest" description="Disordered" evidence="2">
    <location>
        <begin position="472"/>
        <end position="516"/>
    </location>
</feature>
<reference evidence="3 4" key="1">
    <citation type="journal article" date="2018" name="Cell">
        <title>The Chara Genome: Secondary Complexity and Implications for Plant Terrestrialization.</title>
        <authorList>
            <person name="Nishiyama T."/>
            <person name="Sakayama H."/>
            <person name="Vries J.D."/>
            <person name="Buschmann H."/>
            <person name="Saint-Marcoux D."/>
            <person name="Ullrich K.K."/>
            <person name="Haas F.B."/>
            <person name="Vanderstraeten L."/>
            <person name="Becker D."/>
            <person name="Lang D."/>
            <person name="Vosolsobe S."/>
            <person name="Rombauts S."/>
            <person name="Wilhelmsson P.K.I."/>
            <person name="Janitza P."/>
            <person name="Kern R."/>
            <person name="Heyl A."/>
            <person name="Rumpler F."/>
            <person name="Villalobos L.I.A.C."/>
            <person name="Clay J.M."/>
            <person name="Skokan R."/>
            <person name="Toyoda A."/>
            <person name="Suzuki Y."/>
            <person name="Kagoshima H."/>
            <person name="Schijlen E."/>
            <person name="Tajeshwar N."/>
            <person name="Catarino B."/>
            <person name="Hetherington A.J."/>
            <person name="Saltykova A."/>
            <person name="Bonnot C."/>
            <person name="Breuninger H."/>
            <person name="Symeonidi A."/>
            <person name="Radhakrishnan G.V."/>
            <person name="Van Nieuwerburgh F."/>
            <person name="Deforce D."/>
            <person name="Chang C."/>
            <person name="Karol K.G."/>
            <person name="Hedrich R."/>
            <person name="Ulvskov P."/>
            <person name="Glockner G."/>
            <person name="Delwiche C.F."/>
            <person name="Petrasek J."/>
            <person name="Van de Peer Y."/>
            <person name="Friml J."/>
            <person name="Beilby M."/>
            <person name="Dolan L."/>
            <person name="Kohara Y."/>
            <person name="Sugano S."/>
            <person name="Fujiyama A."/>
            <person name="Delaux P.-M."/>
            <person name="Quint M."/>
            <person name="TheiBen G."/>
            <person name="Hagemann M."/>
            <person name="Harholt J."/>
            <person name="Dunand C."/>
            <person name="Zachgo S."/>
            <person name="Langdale J."/>
            <person name="Maumus F."/>
            <person name="Straeten D.V.D."/>
            <person name="Gould S.B."/>
            <person name="Rensing S.A."/>
        </authorList>
    </citation>
    <scope>NUCLEOTIDE SEQUENCE [LARGE SCALE GENOMIC DNA]</scope>
    <source>
        <strain evidence="3 4">S276</strain>
    </source>
</reference>
<feature type="coiled-coil region" evidence="1">
    <location>
        <begin position="211"/>
        <end position="238"/>
    </location>
</feature>
<name>A0A388LUG6_CHABU</name>
<feature type="compositionally biased region" description="Basic and acidic residues" evidence="2">
    <location>
        <begin position="307"/>
        <end position="323"/>
    </location>
</feature>
<organism evidence="3 4">
    <name type="scientific">Chara braunii</name>
    <name type="common">Braun's stonewort</name>
    <dbReference type="NCBI Taxonomy" id="69332"/>
    <lineage>
        <taxon>Eukaryota</taxon>
        <taxon>Viridiplantae</taxon>
        <taxon>Streptophyta</taxon>
        <taxon>Charophyceae</taxon>
        <taxon>Charales</taxon>
        <taxon>Characeae</taxon>
        <taxon>Chara</taxon>
    </lineage>
</organism>
<dbReference type="Proteomes" id="UP000265515">
    <property type="component" value="Unassembled WGS sequence"/>
</dbReference>